<evidence type="ECO:0000256" key="3">
    <source>
        <dbReference type="ARBA" id="ARBA00022692"/>
    </source>
</evidence>
<accession>A0A4R3YFA1</accession>
<dbReference type="OrthoDB" id="5186724at2"/>
<feature type="transmembrane region" description="Helical" evidence="6">
    <location>
        <begin position="118"/>
        <end position="139"/>
    </location>
</feature>
<gene>
    <name evidence="8" type="ORF">EDC63_101780</name>
</gene>
<evidence type="ECO:0000256" key="6">
    <source>
        <dbReference type="SAM" id="Phobius"/>
    </source>
</evidence>
<dbReference type="Proteomes" id="UP000295367">
    <property type="component" value="Unassembled WGS sequence"/>
</dbReference>
<keyword evidence="9" id="KW-1185">Reference proteome</keyword>
<reference evidence="8 9" key="1">
    <citation type="submission" date="2019-03" db="EMBL/GenBank/DDBJ databases">
        <title>Genomic Encyclopedia of Type Strains, Phase IV (KMG-IV): sequencing the most valuable type-strain genomes for metagenomic binning, comparative biology and taxonomic classification.</title>
        <authorList>
            <person name="Goeker M."/>
        </authorList>
    </citation>
    <scope>NUCLEOTIDE SEQUENCE [LARGE SCALE GENOMIC DNA]</scope>
    <source>
        <strain evidence="8 9">DSM 100309</strain>
    </source>
</reference>
<evidence type="ECO:0000313" key="9">
    <source>
        <dbReference type="Proteomes" id="UP000295367"/>
    </source>
</evidence>
<comment type="similarity">
    <text evidence="2">Belongs to the EamA transporter family.</text>
</comment>
<dbReference type="SUPFAM" id="SSF103481">
    <property type="entry name" value="Multidrug resistance efflux transporter EmrE"/>
    <property type="match status" value="2"/>
</dbReference>
<proteinExistence type="inferred from homology"/>
<dbReference type="GO" id="GO:0016020">
    <property type="term" value="C:membrane"/>
    <property type="evidence" value="ECO:0007669"/>
    <property type="project" value="UniProtKB-SubCell"/>
</dbReference>
<dbReference type="InterPro" id="IPR000620">
    <property type="entry name" value="EamA_dom"/>
</dbReference>
<feature type="transmembrane region" description="Helical" evidence="6">
    <location>
        <begin position="209"/>
        <end position="229"/>
    </location>
</feature>
<feature type="transmembrane region" description="Helical" evidence="6">
    <location>
        <begin position="30"/>
        <end position="52"/>
    </location>
</feature>
<keyword evidence="3 6" id="KW-0812">Transmembrane</keyword>
<evidence type="ECO:0000256" key="2">
    <source>
        <dbReference type="ARBA" id="ARBA00007362"/>
    </source>
</evidence>
<dbReference type="AlphaFoldDB" id="A0A4R3YFA1"/>
<dbReference type="EMBL" id="SMCO01000001">
    <property type="protein sequence ID" value="TCV90806.1"/>
    <property type="molecule type" value="Genomic_DNA"/>
</dbReference>
<evidence type="ECO:0000313" key="8">
    <source>
        <dbReference type="EMBL" id="TCV90806.1"/>
    </source>
</evidence>
<keyword evidence="4 6" id="KW-1133">Transmembrane helix</keyword>
<comment type="subcellular location">
    <subcellularLocation>
        <location evidence="1">Membrane</location>
        <topology evidence="1">Multi-pass membrane protein</topology>
    </subcellularLocation>
</comment>
<comment type="caution">
    <text evidence="8">The sequence shown here is derived from an EMBL/GenBank/DDBJ whole genome shotgun (WGS) entry which is preliminary data.</text>
</comment>
<feature type="transmembrane region" description="Helical" evidence="6">
    <location>
        <begin position="90"/>
        <end position="111"/>
    </location>
</feature>
<dbReference type="Pfam" id="PF00892">
    <property type="entry name" value="EamA"/>
    <property type="match status" value="2"/>
</dbReference>
<dbReference type="PANTHER" id="PTHR32322">
    <property type="entry name" value="INNER MEMBRANE TRANSPORTER"/>
    <property type="match status" value="1"/>
</dbReference>
<evidence type="ECO:0000256" key="1">
    <source>
        <dbReference type="ARBA" id="ARBA00004141"/>
    </source>
</evidence>
<name>A0A4R3YFA1_9PROT</name>
<dbReference type="PANTHER" id="PTHR32322:SF2">
    <property type="entry name" value="EAMA DOMAIN-CONTAINING PROTEIN"/>
    <property type="match status" value="1"/>
</dbReference>
<feature type="domain" description="EamA" evidence="7">
    <location>
        <begin position="9"/>
        <end position="135"/>
    </location>
</feature>
<protein>
    <submittedName>
        <fullName evidence="8">Drug/metabolite transporter (DMT)-like permease</fullName>
    </submittedName>
</protein>
<feature type="transmembrane region" description="Helical" evidence="6">
    <location>
        <begin position="173"/>
        <end position="197"/>
    </location>
</feature>
<sequence length="299" mass="32029">MSVPVAYLSIILIWSTTPLAIQWSTEGNGFLFAVTARMMIGVVICLLLMLVFRVKLPLYREARLTYFAGGLGIFGAMSCVYWGALYIPSGLIALLFGLQPIITSLTAAFWLNERSFTLNKVLGALLGLLGLVAIFGSGLSVGVHVGAGVGVVLLAVVLQSVSLVWVKRIGADLPALSVTSGALIVAVPLFALSWALVDGTVPVSLVPRAGWSIVYLGVFGSVVGFNLYFYIIKRLEAGQTALITLITPVSALMLGHVLNGEKIQSAVWIGTVCILCGLMLHQWQVLSTGLQRVRIRRQK</sequence>
<dbReference type="InterPro" id="IPR050638">
    <property type="entry name" value="AA-Vitamin_Transporters"/>
</dbReference>
<feature type="transmembrane region" description="Helical" evidence="6">
    <location>
        <begin position="241"/>
        <end position="259"/>
    </location>
</feature>
<evidence type="ECO:0000256" key="4">
    <source>
        <dbReference type="ARBA" id="ARBA00022989"/>
    </source>
</evidence>
<feature type="domain" description="EamA" evidence="7">
    <location>
        <begin position="148"/>
        <end position="280"/>
    </location>
</feature>
<evidence type="ECO:0000259" key="7">
    <source>
        <dbReference type="Pfam" id="PF00892"/>
    </source>
</evidence>
<feature type="transmembrane region" description="Helical" evidence="6">
    <location>
        <begin position="265"/>
        <end position="286"/>
    </location>
</feature>
<evidence type="ECO:0000256" key="5">
    <source>
        <dbReference type="ARBA" id="ARBA00023136"/>
    </source>
</evidence>
<dbReference type="RefSeq" id="WP_124947309.1">
    <property type="nucleotide sequence ID" value="NZ_BHVT01000073.1"/>
</dbReference>
<feature type="transmembrane region" description="Helical" evidence="6">
    <location>
        <begin position="64"/>
        <end position="84"/>
    </location>
</feature>
<dbReference type="InterPro" id="IPR037185">
    <property type="entry name" value="EmrE-like"/>
</dbReference>
<organism evidence="8 9">
    <name type="scientific">Sulfurirhabdus autotrophica</name>
    <dbReference type="NCBI Taxonomy" id="1706046"/>
    <lineage>
        <taxon>Bacteria</taxon>
        <taxon>Pseudomonadati</taxon>
        <taxon>Pseudomonadota</taxon>
        <taxon>Betaproteobacteria</taxon>
        <taxon>Nitrosomonadales</taxon>
        <taxon>Sulfuricellaceae</taxon>
        <taxon>Sulfurirhabdus</taxon>
    </lineage>
</organism>
<keyword evidence="5 6" id="KW-0472">Membrane</keyword>
<feature type="transmembrane region" description="Helical" evidence="6">
    <location>
        <begin position="145"/>
        <end position="166"/>
    </location>
</feature>